<accession>A0A2Z6NFC4</accession>
<organism evidence="1 2">
    <name type="scientific">Trifolium subterraneum</name>
    <name type="common">Subterranean clover</name>
    <dbReference type="NCBI Taxonomy" id="3900"/>
    <lineage>
        <taxon>Eukaryota</taxon>
        <taxon>Viridiplantae</taxon>
        <taxon>Streptophyta</taxon>
        <taxon>Embryophyta</taxon>
        <taxon>Tracheophyta</taxon>
        <taxon>Spermatophyta</taxon>
        <taxon>Magnoliopsida</taxon>
        <taxon>eudicotyledons</taxon>
        <taxon>Gunneridae</taxon>
        <taxon>Pentapetalae</taxon>
        <taxon>rosids</taxon>
        <taxon>fabids</taxon>
        <taxon>Fabales</taxon>
        <taxon>Fabaceae</taxon>
        <taxon>Papilionoideae</taxon>
        <taxon>50 kb inversion clade</taxon>
        <taxon>NPAAA clade</taxon>
        <taxon>Hologalegina</taxon>
        <taxon>IRL clade</taxon>
        <taxon>Trifolieae</taxon>
        <taxon>Trifolium</taxon>
    </lineage>
</organism>
<gene>
    <name evidence="1" type="ORF">TSUD_57310</name>
</gene>
<evidence type="ECO:0000313" key="2">
    <source>
        <dbReference type="Proteomes" id="UP000242715"/>
    </source>
</evidence>
<evidence type="ECO:0000313" key="1">
    <source>
        <dbReference type="EMBL" id="GAU35382.1"/>
    </source>
</evidence>
<keyword evidence="2" id="KW-1185">Reference proteome</keyword>
<protein>
    <submittedName>
        <fullName evidence="1">Uncharacterized protein</fullName>
    </submittedName>
</protein>
<dbReference type="EMBL" id="DF973588">
    <property type="protein sequence ID" value="GAU35382.1"/>
    <property type="molecule type" value="Genomic_DNA"/>
</dbReference>
<reference evidence="2" key="1">
    <citation type="journal article" date="2017" name="Front. Plant Sci.">
        <title>Climate Clever Clovers: New Paradigm to Reduce the Environmental Footprint of Ruminants by Breeding Low Methanogenic Forages Utilizing Haplotype Variation.</title>
        <authorList>
            <person name="Kaur P."/>
            <person name="Appels R."/>
            <person name="Bayer P.E."/>
            <person name="Keeble-Gagnere G."/>
            <person name="Wang J."/>
            <person name="Hirakawa H."/>
            <person name="Shirasawa K."/>
            <person name="Vercoe P."/>
            <person name="Stefanova K."/>
            <person name="Durmic Z."/>
            <person name="Nichols P."/>
            <person name="Revell C."/>
            <person name="Isobe S.N."/>
            <person name="Edwards D."/>
            <person name="Erskine W."/>
        </authorList>
    </citation>
    <scope>NUCLEOTIDE SEQUENCE [LARGE SCALE GENOMIC DNA]</scope>
    <source>
        <strain evidence="2">cv. Daliak</strain>
    </source>
</reference>
<dbReference type="Proteomes" id="UP000242715">
    <property type="component" value="Unassembled WGS sequence"/>
</dbReference>
<proteinExistence type="predicted"/>
<name>A0A2Z6NFC4_TRISU</name>
<dbReference type="AlphaFoldDB" id="A0A2Z6NFC4"/>
<sequence length="59" mass="6383">MGVSPASWCTDQLLVRVAYSGWGGIQAGCQILGGWGIGRTCCRDVRKASRRSIEVRTGR</sequence>